<proteinExistence type="predicted"/>
<keyword evidence="4" id="KW-1185">Reference proteome</keyword>
<dbReference type="AlphaFoldDB" id="A0A6G1K068"/>
<accession>A0A6G1K068</accession>
<reference evidence="3" key="1">
    <citation type="journal article" date="2020" name="Stud. Mycol.">
        <title>101 Dothideomycetes genomes: a test case for predicting lifestyles and emergence of pathogens.</title>
        <authorList>
            <person name="Haridas S."/>
            <person name="Albert R."/>
            <person name="Binder M."/>
            <person name="Bloem J."/>
            <person name="Labutti K."/>
            <person name="Salamov A."/>
            <person name="Andreopoulos B."/>
            <person name="Baker S."/>
            <person name="Barry K."/>
            <person name="Bills G."/>
            <person name="Bluhm B."/>
            <person name="Cannon C."/>
            <person name="Castanera R."/>
            <person name="Culley D."/>
            <person name="Daum C."/>
            <person name="Ezra D."/>
            <person name="Gonzalez J."/>
            <person name="Henrissat B."/>
            <person name="Kuo A."/>
            <person name="Liang C."/>
            <person name="Lipzen A."/>
            <person name="Lutzoni F."/>
            <person name="Magnuson J."/>
            <person name="Mondo S."/>
            <person name="Nolan M."/>
            <person name="Ohm R."/>
            <person name="Pangilinan J."/>
            <person name="Park H.-J."/>
            <person name="Ramirez L."/>
            <person name="Alfaro M."/>
            <person name="Sun H."/>
            <person name="Tritt A."/>
            <person name="Yoshinaga Y."/>
            <person name="Zwiers L.-H."/>
            <person name="Turgeon B."/>
            <person name="Goodwin S."/>
            <person name="Spatafora J."/>
            <person name="Crous P."/>
            <person name="Grigoriev I."/>
        </authorList>
    </citation>
    <scope>NUCLEOTIDE SEQUENCE</scope>
    <source>
        <strain evidence="3">CBS 279.74</strain>
    </source>
</reference>
<feature type="region of interest" description="Disordered" evidence="1">
    <location>
        <begin position="292"/>
        <end position="339"/>
    </location>
</feature>
<feature type="region of interest" description="Disordered" evidence="1">
    <location>
        <begin position="206"/>
        <end position="234"/>
    </location>
</feature>
<keyword evidence="2" id="KW-1133">Transmembrane helix</keyword>
<feature type="transmembrane region" description="Helical" evidence="2">
    <location>
        <begin position="244"/>
        <end position="268"/>
    </location>
</feature>
<evidence type="ECO:0000313" key="4">
    <source>
        <dbReference type="Proteomes" id="UP000799428"/>
    </source>
</evidence>
<dbReference type="OrthoDB" id="4497263at2759"/>
<keyword evidence="2" id="KW-0472">Membrane</keyword>
<protein>
    <recommendedName>
        <fullName evidence="5">Mid2 domain-containing protein</fullName>
    </recommendedName>
</protein>
<gene>
    <name evidence="3" type="ORF">K504DRAFT_459453</name>
</gene>
<dbReference type="Proteomes" id="UP000799428">
    <property type="component" value="Unassembled WGS sequence"/>
</dbReference>
<evidence type="ECO:0008006" key="5">
    <source>
        <dbReference type="Google" id="ProtNLM"/>
    </source>
</evidence>
<feature type="compositionally biased region" description="Basic and acidic residues" evidence="1">
    <location>
        <begin position="317"/>
        <end position="329"/>
    </location>
</feature>
<organism evidence="3 4">
    <name type="scientific">Pleomassaria siparia CBS 279.74</name>
    <dbReference type="NCBI Taxonomy" id="1314801"/>
    <lineage>
        <taxon>Eukaryota</taxon>
        <taxon>Fungi</taxon>
        <taxon>Dikarya</taxon>
        <taxon>Ascomycota</taxon>
        <taxon>Pezizomycotina</taxon>
        <taxon>Dothideomycetes</taxon>
        <taxon>Pleosporomycetidae</taxon>
        <taxon>Pleosporales</taxon>
        <taxon>Pleomassariaceae</taxon>
        <taxon>Pleomassaria</taxon>
    </lineage>
</organism>
<evidence type="ECO:0000256" key="2">
    <source>
        <dbReference type="SAM" id="Phobius"/>
    </source>
</evidence>
<name>A0A6G1K068_9PLEO</name>
<keyword evidence="2" id="KW-0812">Transmembrane</keyword>
<evidence type="ECO:0000256" key="1">
    <source>
        <dbReference type="SAM" id="MobiDB-lite"/>
    </source>
</evidence>
<sequence>MAVPAETSNGDVTSWIPLQTIFTPSAGCESIFRLNGPSLVAFDPGYGLDIDTAIKCAPSAVTTWWEQARLGVGGDAHTVLSIQPLTCPNQWTTVGTYVKNKSSTQIMCCPSGYSNPDAISGPVNGNCISEVTKGVVLTYASTAGGDSTDWTTKTTKLALASSVGAIAVVGWNVAIAAPTSSSSISSTSLTSSPSLSLSWSSLSLLPSSSSSTPAPITTPAPAQTSTTSANPPAANTSLSTGVKIGIGLGAALGIIGVLAIILAVTIMYRRGRKIPSDSATPAMTPAAFYAADGKPPPPHQQQQQYHDTVYELPNGHEPTEMPHSQDRSPVEMYTSSRDF</sequence>
<evidence type="ECO:0000313" key="3">
    <source>
        <dbReference type="EMBL" id="KAF2706130.1"/>
    </source>
</evidence>
<dbReference type="EMBL" id="MU005776">
    <property type="protein sequence ID" value="KAF2706130.1"/>
    <property type="molecule type" value="Genomic_DNA"/>
</dbReference>